<dbReference type="Proteomes" id="UP000801864">
    <property type="component" value="Unassembled WGS sequence"/>
</dbReference>
<sequence>MSTYDKASRLKTHLRTADGRYDQGLAVSQGIINSSFGKLYDRYPAMQSLSYDVGIAKMEAEMLSSRLIIPEAGMNLGKIIHQLRFKTGTFTVANSAKPTKLDNFIIGVICDLDLQFVKERPDETPDEKRQREFIEKEFKVPGDYRLERLYSKFTSAQWNHFDLYNSQYYDADGNPMTYAEWQAKDPPGAAAFGILLSMYATDMEKDGLSTLGLKITLPDLRGTATYAYVQYDLFDPGFGLSNTNRHLTVPTEMIHQIYPYRDEQGQSEYGDTPKGDRNCLLYLEVVQRADGSDGQLPDSKQVGYSGNFCYPSLNSVPGVDGTFLLGSPLFMGRYLLPELQMLNEASSIYPERNTYDGTGGWVFPTYYGSDPRYSSYKNDAYGFKQSDDRLKWVYEKNDDNSTPVSADSEPGRWWSSDHWSKATTTATWNPGSDLVVTIKGRYEYYRGITFADNKQLTNPSTYSKEKYTGDWTLDVRMVAESGILKLSVESADDLGFAVTGEVEVSENLGHYENNKEVLRDYIKGVIKPRLQVLRDSLRDTFQGDHQFVFPGTGQLEFDNVTFNNEGDIIAGVVWKEVDGPVIVRPPPNTRSANYAAAFEHPTTPRIWETTFRKTEIGAKGEEGT</sequence>
<organism evidence="1 2">
    <name type="scientific">Trichoderma lentiforme</name>
    <dbReference type="NCBI Taxonomy" id="1567552"/>
    <lineage>
        <taxon>Eukaryota</taxon>
        <taxon>Fungi</taxon>
        <taxon>Dikarya</taxon>
        <taxon>Ascomycota</taxon>
        <taxon>Pezizomycotina</taxon>
        <taxon>Sordariomycetes</taxon>
        <taxon>Hypocreomycetidae</taxon>
        <taxon>Hypocreales</taxon>
        <taxon>Hypocreaceae</taxon>
        <taxon>Trichoderma</taxon>
    </lineage>
</organism>
<evidence type="ECO:0000313" key="1">
    <source>
        <dbReference type="EMBL" id="KAF3055500.1"/>
    </source>
</evidence>
<reference evidence="1 2" key="1">
    <citation type="submission" date="2018-06" db="EMBL/GenBank/DDBJ databases">
        <title>Genome analysis of cellulolytic fungus Trichoderma lentiforme CFAM-422.</title>
        <authorList>
            <person name="Steindorff A.S."/>
            <person name="Formighieri E.F."/>
            <person name="Midorikawa G.E.O."/>
            <person name="Tamietti M.S."/>
            <person name="Ramos E.Z."/>
            <person name="Silva A.S."/>
            <person name="Bon E.P.S."/>
            <person name="Mendes T.D."/>
            <person name="Damaso M.C.T."/>
            <person name="Favaro L.C.L."/>
        </authorList>
    </citation>
    <scope>NUCLEOTIDE SEQUENCE [LARGE SCALE GENOMIC DNA]</scope>
    <source>
        <strain evidence="1 2">CFAM-422</strain>
    </source>
</reference>
<accession>A0A9P4X2Z0</accession>
<gene>
    <name evidence="1" type="ORF">CFAM422_012994</name>
</gene>
<evidence type="ECO:0000313" key="2">
    <source>
        <dbReference type="Proteomes" id="UP000801864"/>
    </source>
</evidence>
<proteinExistence type="predicted"/>
<name>A0A9P4X2Z0_9HYPO</name>
<comment type="caution">
    <text evidence="1">The sequence shown here is derived from an EMBL/GenBank/DDBJ whole genome shotgun (WGS) entry which is preliminary data.</text>
</comment>
<keyword evidence="2" id="KW-1185">Reference proteome</keyword>
<protein>
    <submittedName>
        <fullName evidence="1">Uncharacterized protein</fullName>
    </submittedName>
</protein>
<dbReference type="AlphaFoldDB" id="A0A9P4X2Z0"/>
<dbReference type="EMBL" id="QLNT01000035">
    <property type="protein sequence ID" value="KAF3055500.1"/>
    <property type="molecule type" value="Genomic_DNA"/>
</dbReference>